<dbReference type="PRINTS" id="PR01181">
    <property type="entry name" value="DAPDCRBXLASE"/>
</dbReference>
<dbReference type="EMBL" id="UINC01003994">
    <property type="protein sequence ID" value="SVA10946.1"/>
    <property type="molecule type" value="Genomic_DNA"/>
</dbReference>
<reference evidence="6" key="1">
    <citation type="submission" date="2018-05" db="EMBL/GenBank/DDBJ databases">
        <authorList>
            <person name="Lanie J.A."/>
            <person name="Ng W.-L."/>
            <person name="Kazmierczak K.M."/>
            <person name="Andrzejewski T.M."/>
            <person name="Davidsen T.M."/>
            <person name="Wayne K.J."/>
            <person name="Tettelin H."/>
            <person name="Glass J.I."/>
            <person name="Rusch D."/>
            <person name="Podicherti R."/>
            <person name="Tsui H.-C.T."/>
            <person name="Winkler M.E."/>
        </authorList>
    </citation>
    <scope>NUCLEOTIDE SEQUENCE</scope>
</reference>
<dbReference type="PANTHER" id="PTHR43727:SF2">
    <property type="entry name" value="GROUP IV DECARBOXYLASE"/>
    <property type="match status" value="1"/>
</dbReference>
<keyword evidence="4" id="KW-0456">Lyase</keyword>
<comment type="cofactor">
    <cofactor evidence="1">
        <name>pyridoxal 5'-phosphate</name>
        <dbReference type="ChEBI" id="CHEBI:597326"/>
    </cofactor>
</comment>
<protein>
    <recommendedName>
        <fullName evidence="5">Orn/DAP/Arg decarboxylase 2 C-terminal domain-containing protein</fullName>
    </recommendedName>
</protein>
<dbReference type="SUPFAM" id="SSF50621">
    <property type="entry name" value="Alanine racemase C-terminal domain-like"/>
    <property type="match status" value="1"/>
</dbReference>
<organism evidence="6">
    <name type="scientific">marine metagenome</name>
    <dbReference type="NCBI Taxonomy" id="408172"/>
    <lineage>
        <taxon>unclassified sequences</taxon>
        <taxon>metagenomes</taxon>
        <taxon>ecological metagenomes</taxon>
    </lineage>
</organism>
<dbReference type="Gene3D" id="2.40.37.10">
    <property type="entry name" value="Lyase, Ornithine Decarboxylase, Chain A, domain 1"/>
    <property type="match status" value="1"/>
</dbReference>
<sequence length="117" mass="13096">QPNYAIVDAAMNDLIRPALYQAYHRVLSVSADTIDSCRWDIVGPICESGDFLALQRDLDLSEGSLLAILSTGAYGFVQSSNYNTRARSAEVMIRSNDMQLVRDRESISDLLRLERIL</sequence>
<feature type="non-terminal residue" evidence="6">
    <location>
        <position position="1"/>
    </location>
</feature>
<dbReference type="PANTHER" id="PTHR43727">
    <property type="entry name" value="DIAMINOPIMELATE DECARBOXYLASE"/>
    <property type="match status" value="1"/>
</dbReference>
<evidence type="ECO:0000256" key="3">
    <source>
        <dbReference type="ARBA" id="ARBA00022898"/>
    </source>
</evidence>
<feature type="domain" description="Orn/DAP/Arg decarboxylase 2 C-terminal" evidence="5">
    <location>
        <begin position="3"/>
        <end position="72"/>
    </location>
</feature>
<dbReference type="AlphaFoldDB" id="A0A381T3Z1"/>
<proteinExistence type="predicted"/>
<evidence type="ECO:0000313" key="6">
    <source>
        <dbReference type="EMBL" id="SVA10946.1"/>
    </source>
</evidence>
<keyword evidence="3" id="KW-0663">Pyridoxal phosphate</keyword>
<dbReference type="InterPro" id="IPR009006">
    <property type="entry name" value="Ala_racemase/Decarboxylase_C"/>
</dbReference>
<dbReference type="Pfam" id="PF00278">
    <property type="entry name" value="Orn_DAP_Arg_deC"/>
    <property type="match status" value="1"/>
</dbReference>
<dbReference type="GO" id="GO:0008836">
    <property type="term" value="F:diaminopimelate decarboxylase activity"/>
    <property type="evidence" value="ECO:0007669"/>
    <property type="project" value="InterPro"/>
</dbReference>
<evidence type="ECO:0000256" key="1">
    <source>
        <dbReference type="ARBA" id="ARBA00001933"/>
    </source>
</evidence>
<dbReference type="InterPro" id="IPR002986">
    <property type="entry name" value="DAP_deCOOHase_LysA"/>
</dbReference>
<keyword evidence="2" id="KW-0210">Decarboxylase</keyword>
<evidence type="ECO:0000256" key="2">
    <source>
        <dbReference type="ARBA" id="ARBA00022793"/>
    </source>
</evidence>
<name>A0A381T3Z1_9ZZZZ</name>
<evidence type="ECO:0000256" key="4">
    <source>
        <dbReference type="ARBA" id="ARBA00023239"/>
    </source>
</evidence>
<gene>
    <name evidence="6" type="ORF">METZ01_LOCUS63800</name>
</gene>
<evidence type="ECO:0000259" key="5">
    <source>
        <dbReference type="Pfam" id="PF00278"/>
    </source>
</evidence>
<dbReference type="InterPro" id="IPR022643">
    <property type="entry name" value="De-COase2_C"/>
</dbReference>
<accession>A0A381T3Z1</accession>
<dbReference type="GO" id="GO:0009089">
    <property type="term" value="P:lysine biosynthetic process via diaminopimelate"/>
    <property type="evidence" value="ECO:0007669"/>
    <property type="project" value="InterPro"/>
</dbReference>